<feature type="compositionally biased region" description="Basic and acidic residues" evidence="2">
    <location>
        <begin position="570"/>
        <end position="579"/>
    </location>
</feature>
<dbReference type="OrthoDB" id="3266505at2759"/>
<dbReference type="AlphaFoldDB" id="A0A8J8VYV5"/>
<dbReference type="CDD" id="cd12148">
    <property type="entry name" value="fungal_TF_MHR"/>
    <property type="match status" value="1"/>
</dbReference>
<accession>A0A8J8VYV5</accession>
<organism evidence="4 5">
    <name type="scientific">Penicillium ucsense</name>
    <dbReference type="NCBI Taxonomy" id="2839758"/>
    <lineage>
        <taxon>Eukaryota</taxon>
        <taxon>Fungi</taxon>
        <taxon>Dikarya</taxon>
        <taxon>Ascomycota</taxon>
        <taxon>Pezizomycotina</taxon>
        <taxon>Eurotiomycetes</taxon>
        <taxon>Eurotiomycetidae</taxon>
        <taxon>Eurotiales</taxon>
        <taxon>Aspergillaceae</taxon>
        <taxon>Penicillium</taxon>
    </lineage>
</organism>
<evidence type="ECO:0000313" key="5">
    <source>
        <dbReference type="Proteomes" id="UP000631181"/>
    </source>
</evidence>
<dbReference type="GO" id="GO:0008270">
    <property type="term" value="F:zinc ion binding"/>
    <property type="evidence" value="ECO:0007669"/>
    <property type="project" value="InterPro"/>
</dbReference>
<evidence type="ECO:0000256" key="1">
    <source>
        <dbReference type="ARBA" id="ARBA00023242"/>
    </source>
</evidence>
<evidence type="ECO:0000256" key="2">
    <source>
        <dbReference type="SAM" id="MobiDB-lite"/>
    </source>
</evidence>
<feature type="compositionally biased region" description="Basic and acidic residues" evidence="2">
    <location>
        <begin position="541"/>
        <end position="558"/>
    </location>
</feature>
<dbReference type="SMART" id="SM00906">
    <property type="entry name" value="Fungal_trans"/>
    <property type="match status" value="1"/>
</dbReference>
<feature type="compositionally biased region" description="Basic and acidic residues" evidence="2">
    <location>
        <begin position="87"/>
        <end position="101"/>
    </location>
</feature>
<feature type="region of interest" description="Disordered" evidence="2">
    <location>
        <begin position="1"/>
        <end position="54"/>
    </location>
</feature>
<dbReference type="Proteomes" id="UP000631181">
    <property type="component" value="Unassembled WGS sequence"/>
</dbReference>
<dbReference type="PANTHER" id="PTHR46910:SF9">
    <property type="entry name" value="MISCELLANEOUS ZN(II)2CYS6 TRANSCRIPTION FACTOR (EUROFUNG)"/>
    <property type="match status" value="1"/>
</dbReference>
<dbReference type="GO" id="GO:0006351">
    <property type="term" value="P:DNA-templated transcription"/>
    <property type="evidence" value="ECO:0007669"/>
    <property type="project" value="InterPro"/>
</dbReference>
<dbReference type="InterPro" id="IPR007219">
    <property type="entry name" value="XnlR_reg_dom"/>
</dbReference>
<feature type="region of interest" description="Disordered" evidence="2">
    <location>
        <begin position="535"/>
        <end position="620"/>
    </location>
</feature>
<keyword evidence="5" id="KW-1185">Reference proteome</keyword>
<evidence type="ECO:0000259" key="3">
    <source>
        <dbReference type="SMART" id="SM00906"/>
    </source>
</evidence>
<keyword evidence="1" id="KW-0539">Nucleus</keyword>
<gene>
    <name evidence="4" type="ORF">PECM_001883</name>
</gene>
<feature type="compositionally biased region" description="Basic and acidic residues" evidence="2">
    <location>
        <begin position="32"/>
        <end position="52"/>
    </location>
</feature>
<comment type="caution">
    <text evidence="4">The sequence shown here is derived from an EMBL/GenBank/DDBJ whole genome shotgun (WGS) entry which is preliminary data.</text>
</comment>
<name>A0A8J8VYV5_9EURO</name>
<dbReference type="GO" id="GO:0003677">
    <property type="term" value="F:DNA binding"/>
    <property type="evidence" value="ECO:0007669"/>
    <property type="project" value="InterPro"/>
</dbReference>
<dbReference type="InterPro" id="IPR050987">
    <property type="entry name" value="AtrR-like"/>
</dbReference>
<dbReference type="EMBL" id="WIWV01000140">
    <property type="protein sequence ID" value="KAF7712949.1"/>
    <property type="molecule type" value="Genomic_DNA"/>
</dbReference>
<evidence type="ECO:0000313" key="4">
    <source>
        <dbReference type="EMBL" id="KAF7712949.1"/>
    </source>
</evidence>
<dbReference type="PANTHER" id="PTHR46910">
    <property type="entry name" value="TRANSCRIPTION FACTOR PDR1"/>
    <property type="match status" value="1"/>
</dbReference>
<feature type="domain" description="Xylanolytic transcriptional activator regulatory" evidence="3">
    <location>
        <begin position="250"/>
        <end position="324"/>
    </location>
</feature>
<reference evidence="4" key="1">
    <citation type="journal article" date="2020" name="Front. Microbiol.">
        <title>Gene regulatory networks of Penicillium echinulatum 2HH and Penicillium oxalicum 114-2 inferred by a computational biology approach.</title>
        <authorList>
            <person name="Lenz A.R."/>
            <person name="Galan-Vasquez E."/>
            <person name="Balbinot E."/>
            <person name="De Abreu F.P."/>
            <person name="De Oliveira N.S."/>
            <person name="Da Rosa L.O."/>
            <person name="De Avila E Silva S."/>
            <person name="Camassola M."/>
            <person name="Dillon A.J.P."/>
            <person name="Perez-Rueda E."/>
        </authorList>
    </citation>
    <scope>NUCLEOTIDE SEQUENCE</scope>
    <source>
        <strain evidence="4">S1M29</strain>
    </source>
</reference>
<feature type="region of interest" description="Disordered" evidence="2">
    <location>
        <begin position="80"/>
        <end position="101"/>
    </location>
</feature>
<dbReference type="GO" id="GO:0003700">
    <property type="term" value="F:DNA-binding transcription factor activity"/>
    <property type="evidence" value="ECO:0007669"/>
    <property type="project" value="InterPro"/>
</dbReference>
<dbReference type="Pfam" id="PF04082">
    <property type="entry name" value="Fungal_trans"/>
    <property type="match status" value="1"/>
</dbReference>
<sequence length="709" mass="79280">MTSRPSPRSLTEESGLDWHYESSATKRRRRASPAEESRPSPREVGVMRESKKTGTATFLGSSSGIHFIRHVYSAFARRSTNVQQSQQREKSCVPGEDDHLQGEGLTLTEERGFWSSREVNPDPTVKFSFDDLVAWTRDFFEIWHPCFPCLHGPTVLQSMERLAIHGSASINRLDMVVIRSILSISLADNRQRRLESPRRAPVPSDLVFKDVTDVMTESHSLLSEHTTLQTLQAAFAAQLVLVSSLRLNAASRLGGVIIRTAFHLGLHRCPSRFTCFSVDEINLRSRLFWSIYSLDRYLSQALGIPLGIRDDDIDVCFPNAEIHDNPHMNVVREPRLALFSHLARFAQVRGLILELRNKSIHHSNATPAEVSRVNGEIAKWWNQAYDDVYAAEDGPDAQASTPSNLRRCHQLLLEILRHEAIISMNRPVLAVERPNPDYKLALQICIASSRSLLLALKNHLSSAFDAPLAWPSYTWITWIACLILMYASWEGEISFTTASKYARTAIQILEHLSLRGSSWPETCIDAIKSMQSNLSANSEAASRRSPKESEGLEFRSDMSRVNQGLSARDFCPRSEERNPHTFARKAGQAPQSRDCRGHQTETVSRPGRYRPVPADSSISAQGSLRDLGSLSAPQNRDAPESGIFASEDQTVDSAHGAGQLFGDPIDNSEFFATGDFGSSAFAFSDPFSFTMTDAWSVADRPWMVHGNLW</sequence>
<protein>
    <submittedName>
        <fullName evidence="4">Fungal specific transcription factor</fullName>
    </submittedName>
</protein>
<proteinExistence type="predicted"/>